<reference evidence="2" key="1">
    <citation type="journal article" date="2014" name="PLoS ONE">
        <title>Transcriptome-Based Identification of ABC Transporters in the Western Tarnished Plant Bug Lygus hesperus.</title>
        <authorList>
            <person name="Hull J.J."/>
            <person name="Chaney K."/>
            <person name="Geib S.M."/>
            <person name="Fabrick J.A."/>
            <person name="Brent C.S."/>
            <person name="Walsh D."/>
            <person name="Lavine L.C."/>
        </authorList>
    </citation>
    <scope>NUCLEOTIDE SEQUENCE</scope>
</reference>
<keyword evidence="2" id="KW-0648">Protein biosynthesis</keyword>
<dbReference type="Pfam" id="PF13012">
    <property type="entry name" value="MitMem_reg"/>
    <property type="match status" value="1"/>
</dbReference>
<dbReference type="GO" id="GO:0003743">
    <property type="term" value="F:translation initiation factor activity"/>
    <property type="evidence" value="ECO:0007669"/>
    <property type="project" value="UniProtKB-KW"/>
</dbReference>
<evidence type="ECO:0000313" key="4">
    <source>
        <dbReference type="EMBL" id="JAP97279.1"/>
    </source>
</evidence>
<dbReference type="EMBL" id="GDHC01021349">
    <property type="protein sequence ID" value="JAP97279.1"/>
    <property type="molecule type" value="Transcribed_RNA"/>
</dbReference>
<evidence type="ECO:0000313" key="5">
    <source>
        <dbReference type="EMBL" id="JAQ05902.1"/>
    </source>
</evidence>
<reference evidence="4" key="3">
    <citation type="journal article" date="2016" name="Gigascience">
        <title>De novo construction of an expanded transcriptome assembly for the western tarnished plant bug, Lygus hesperus.</title>
        <authorList>
            <person name="Tassone E.E."/>
            <person name="Geib S.M."/>
            <person name="Hall B."/>
            <person name="Fabrick J.A."/>
            <person name="Brent C.S."/>
            <person name="Hull J.J."/>
        </authorList>
    </citation>
    <scope>NUCLEOTIDE SEQUENCE</scope>
</reference>
<organism evidence="2">
    <name type="scientific">Lygus hesperus</name>
    <name type="common">Western plant bug</name>
    <dbReference type="NCBI Taxonomy" id="30085"/>
    <lineage>
        <taxon>Eukaryota</taxon>
        <taxon>Metazoa</taxon>
        <taxon>Ecdysozoa</taxon>
        <taxon>Arthropoda</taxon>
        <taxon>Hexapoda</taxon>
        <taxon>Insecta</taxon>
        <taxon>Pterygota</taxon>
        <taxon>Neoptera</taxon>
        <taxon>Paraneoptera</taxon>
        <taxon>Hemiptera</taxon>
        <taxon>Heteroptera</taxon>
        <taxon>Panheteroptera</taxon>
        <taxon>Cimicomorpha</taxon>
        <taxon>Miridae</taxon>
        <taxon>Mirini</taxon>
        <taxon>Lygus</taxon>
    </lineage>
</organism>
<dbReference type="Gene3D" id="3.40.140.10">
    <property type="entry name" value="Cytidine Deaminase, domain 2"/>
    <property type="match status" value="1"/>
</dbReference>
<dbReference type="EMBL" id="GBHO01029451">
    <property type="protein sequence ID" value="JAG14153.1"/>
    <property type="molecule type" value="Transcribed_RNA"/>
</dbReference>
<proteinExistence type="predicted"/>
<protein>
    <submittedName>
        <fullName evidence="2">Eukaryotic translation initiation factor 3 subunit F</fullName>
    </submittedName>
</protein>
<gene>
    <name evidence="2" type="primary">EIF3F_1</name>
    <name evidence="3" type="synonym">EIF3F_0</name>
    <name evidence="2" type="ORF">CM83_12000</name>
    <name evidence="3" type="ORF">CM83_12001</name>
    <name evidence="4" type="ORF">g.17453</name>
    <name evidence="5" type="ORF">g.17454</name>
</gene>
<dbReference type="InterPro" id="IPR024969">
    <property type="entry name" value="EIF3F/CSN6-like_C"/>
</dbReference>
<accession>A0A0A9XAR1</accession>
<feature type="domain" description="EIF3F/CSN6-like C-terminal" evidence="1">
    <location>
        <begin position="98"/>
        <end position="204"/>
    </location>
</feature>
<evidence type="ECO:0000313" key="3">
    <source>
        <dbReference type="EMBL" id="JAG14153.1"/>
    </source>
</evidence>
<sequence>MIEVNYLEALISVLSRTYTNLQVLGVFTTSNTITTEVVMAYEEISAIVNRSLGVVTLDTSLDNYTLSLRVYNVRVLMYGTTMLHMRVEPARWETQITEPERIAISHMISDNDDIFSPTRLKEDVEILRDTLNRMSVNLGVISDNIESIAKNNKALLPKLNQAIFNIPTINREVFEKTLGTSLDDMLLVIFLASLTRAQVALSDNANNL</sequence>
<reference evidence="2" key="2">
    <citation type="submission" date="2014-07" db="EMBL/GenBank/DDBJ databases">
        <authorList>
            <person name="Hull J."/>
        </authorList>
    </citation>
    <scope>NUCLEOTIDE SEQUENCE</scope>
</reference>
<dbReference type="AlphaFoldDB" id="A0A0A9XAR1"/>
<evidence type="ECO:0000313" key="2">
    <source>
        <dbReference type="EMBL" id="JAG14150.1"/>
    </source>
</evidence>
<evidence type="ECO:0000259" key="1">
    <source>
        <dbReference type="Pfam" id="PF13012"/>
    </source>
</evidence>
<dbReference type="EMBL" id="GDHC01012727">
    <property type="protein sequence ID" value="JAQ05902.1"/>
    <property type="molecule type" value="Transcribed_RNA"/>
</dbReference>
<dbReference type="EMBL" id="GBHO01029454">
    <property type="protein sequence ID" value="JAG14150.1"/>
    <property type="molecule type" value="Transcribed_RNA"/>
</dbReference>
<keyword evidence="2" id="KW-0396">Initiation factor</keyword>
<name>A0A0A9XAR1_LYGHE</name>